<dbReference type="PhylomeDB" id="S8AUT9"/>
<comment type="subunit">
    <text evidence="1">Homodimer.</text>
</comment>
<reference evidence="3 4" key="1">
    <citation type="journal article" date="2013" name="PLoS ONE">
        <title>Genomic and secretomic analyses reveal unique features of the lignocellulolytic enzyme system of Penicillium decumbens.</title>
        <authorList>
            <person name="Liu G."/>
            <person name="Zhang L."/>
            <person name="Wei X."/>
            <person name="Zou G."/>
            <person name="Qin Y."/>
            <person name="Ma L."/>
            <person name="Li J."/>
            <person name="Zheng H."/>
            <person name="Wang S."/>
            <person name="Wang C."/>
            <person name="Xun L."/>
            <person name="Zhao G.-P."/>
            <person name="Zhou Z."/>
            <person name="Qu Y."/>
        </authorList>
    </citation>
    <scope>NUCLEOTIDE SEQUENCE [LARGE SCALE GENOMIC DNA]</scope>
    <source>
        <strain evidence="4">114-2 / CGMCC 5302</strain>
    </source>
</reference>
<dbReference type="HOGENOM" id="CLU_139329_0_0_1"/>
<dbReference type="Proteomes" id="UP000019376">
    <property type="component" value="Unassembled WGS sequence"/>
</dbReference>
<organism evidence="3 4">
    <name type="scientific">Penicillium oxalicum (strain 114-2 / CGMCC 5302)</name>
    <name type="common">Penicillium decumbens</name>
    <dbReference type="NCBI Taxonomy" id="933388"/>
    <lineage>
        <taxon>Eukaryota</taxon>
        <taxon>Fungi</taxon>
        <taxon>Dikarya</taxon>
        <taxon>Ascomycota</taxon>
        <taxon>Pezizomycotina</taxon>
        <taxon>Eurotiomycetes</taxon>
        <taxon>Eurotiomycetidae</taxon>
        <taxon>Eurotiales</taxon>
        <taxon>Aspergillaceae</taxon>
        <taxon>Penicillium</taxon>
    </lineage>
</organism>
<gene>
    <name evidence="3" type="ORF">PDE_00561</name>
</gene>
<feature type="domain" description="Stress-response A/B barrel" evidence="2">
    <location>
        <begin position="3"/>
        <end position="101"/>
    </location>
</feature>
<proteinExistence type="predicted"/>
<dbReference type="PROSITE" id="PS51502">
    <property type="entry name" value="S_R_A_B_BARREL"/>
    <property type="match status" value="1"/>
</dbReference>
<evidence type="ECO:0000313" key="4">
    <source>
        <dbReference type="Proteomes" id="UP000019376"/>
    </source>
</evidence>
<sequence length="122" mass="13849">MTIVHIVLFKFRCETELNIRAAFVRELKSLKNLACVKHQRLIVGGPSITDPASKSKGFHYALVSYHADRAALNRYQASSEHARVTSQYFIPYQEDLVRFDFETDPEDEDLLGFGGWAGGVDR</sequence>
<dbReference type="Pfam" id="PF07876">
    <property type="entry name" value="Dabb"/>
    <property type="match status" value="1"/>
</dbReference>
<dbReference type="SMART" id="SM00886">
    <property type="entry name" value="Dabb"/>
    <property type="match status" value="1"/>
</dbReference>
<dbReference type="InterPro" id="IPR044662">
    <property type="entry name" value="HS1/DABB1-like"/>
</dbReference>
<keyword evidence="4" id="KW-1185">Reference proteome</keyword>
<name>S8AUT9_PENO1</name>
<dbReference type="EMBL" id="KB644408">
    <property type="protein sequence ID" value="EPS25627.1"/>
    <property type="molecule type" value="Genomic_DNA"/>
</dbReference>
<dbReference type="PANTHER" id="PTHR33178:SF17">
    <property type="entry name" value="STRESS-RESPONSE A_B BARREL DOMAIN-CONTAINING PROTEIN"/>
    <property type="match status" value="1"/>
</dbReference>
<dbReference type="OrthoDB" id="42919at2759"/>
<evidence type="ECO:0000256" key="1">
    <source>
        <dbReference type="ARBA" id="ARBA00011738"/>
    </source>
</evidence>
<dbReference type="STRING" id="933388.S8AUT9"/>
<dbReference type="InterPro" id="IPR011008">
    <property type="entry name" value="Dimeric_a/b-barrel"/>
</dbReference>
<accession>S8AUT9</accession>
<dbReference type="InterPro" id="IPR013097">
    <property type="entry name" value="Dabb"/>
</dbReference>
<dbReference type="SUPFAM" id="SSF54909">
    <property type="entry name" value="Dimeric alpha+beta barrel"/>
    <property type="match status" value="1"/>
</dbReference>
<dbReference type="eggNOG" id="ENOG502SQ1I">
    <property type="taxonomic scope" value="Eukaryota"/>
</dbReference>
<evidence type="ECO:0000259" key="2">
    <source>
        <dbReference type="PROSITE" id="PS51502"/>
    </source>
</evidence>
<evidence type="ECO:0000313" key="3">
    <source>
        <dbReference type="EMBL" id="EPS25627.1"/>
    </source>
</evidence>
<dbReference type="PANTHER" id="PTHR33178">
    <property type="match status" value="1"/>
</dbReference>
<protein>
    <recommendedName>
        <fullName evidence="2">Stress-response A/B barrel domain-containing protein</fullName>
    </recommendedName>
</protein>
<dbReference type="Gene3D" id="3.30.70.100">
    <property type="match status" value="1"/>
</dbReference>
<dbReference type="AlphaFoldDB" id="S8AUT9"/>